<reference evidence="1 2" key="2">
    <citation type="submission" date="2018-11" db="EMBL/GenBank/DDBJ databases">
        <authorList>
            <consortium name="Pathogen Informatics"/>
        </authorList>
    </citation>
    <scope>NUCLEOTIDE SEQUENCE [LARGE SCALE GENOMIC DNA]</scope>
</reference>
<evidence type="ECO:0000313" key="1">
    <source>
        <dbReference type="EMBL" id="VDK50810.1"/>
    </source>
</evidence>
<sequence>MQLSSNVGFGGSKKYWPRIAVRCNSGCASETAIRSSCAIDSCFWRWRICSFSALKIMLKMIRWYHMPTVPLCSVCS</sequence>
<accession>A0A183D9P9</accession>
<evidence type="ECO:0000313" key="2">
    <source>
        <dbReference type="Proteomes" id="UP000271098"/>
    </source>
</evidence>
<proteinExistence type="predicted"/>
<dbReference type="EMBL" id="UYRT01011590">
    <property type="protein sequence ID" value="VDK50810.1"/>
    <property type="molecule type" value="Genomic_DNA"/>
</dbReference>
<dbReference type="WBParaSite" id="GPUH_0000544701-mRNA-1">
    <property type="protein sequence ID" value="GPUH_0000544701-mRNA-1"/>
    <property type="gene ID" value="GPUH_0000544701"/>
</dbReference>
<dbReference type="Proteomes" id="UP000271098">
    <property type="component" value="Unassembled WGS sequence"/>
</dbReference>
<name>A0A183D9P9_9BILA</name>
<keyword evidence="2" id="KW-1185">Reference proteome</keyword>
<protein>
    <submittedName>
        <fullName evidence="1 3">Uncharacterized protein</fullName>
    </submittedName>
</protein>
<evidence type="ECO:0000313" key="3">
    <source>
        <dbReference type="WBParaSite" id="GPUH_0000544701-mRNA-1"/>
    </source>
</evidence>
<reference evidence="3" key="1">
    <citation type="submission" date="2016-06" db="UniProtKB">
        <authorList>
            <consortium name="WormBaseParasite"/>
        </authorList>
    </citation>
    <scope>IDENTIFICATION</scope>
</reference>
<dbReference type="AlphaFoldDB" id="A0A183D9P9"/>
<gene>
    <name evidence="1" type="ORF">GPUH_LOCUS5440</name>
</gene>
<organism evidence="3">
    <name type="scientific">Gongylonema pulchrum</name>
    <dbReference type="NCBI Taxonomy" id="637853"/>
    <lineage>
        <taxon>Eukaryota</taxon>
        <taxon>Metazoa</taxon>
        <taxon>Ecdysozoa</taxon>
        <taxon>Nematoda</taxon>
        <taxon>Chromadorea</taxon>
        <taxon>Rhabditida</taxon>
        <taxon>Spirurina</taxon>
        <taxon>Spiruromorpha</taxon>
        <taxon>Spiruroidea</taxon>
        <taxon>Gongylonematidae</taxon>
        <taxon>Gongylonema</taxon>
    </lineage>
</organism>